<feature type="non-terminal residue" evidence="5">
    <location>
        <position position="1"/>
    </location>
</feature>
<keyword evidence="6" id="KW-1185">Reference proteome</keyword>
<dbReference type="Gene3D" id="2.10.25.10">
    <property type="entry name" value="Laminin"/>
    <property type="match status" value="2"/>
</dbReference>
<evidence type="ECO:0000313" key="6">
    <source>
        <dbReference type="Proteomes" id="UP001166052"/>
    </source>
</evidence>
<feature type="non-terminal residue" evidence="5">
    <location>
        <position position="816"/>
    </location>
</feature>
<dbReference type="Pfam" id="PF08742">
    <property type="entry name" value="C8"/>
    <property type="match status" value="2"/>
</dbReference>
<protein>
    <submittedName>
        <fullName evidence="5">MUC19 protein</fullName>
    </submittedName>
</protein>
<dbReference type="Proteomes" id="UP001166052">
    <property type="component" value="Unassembled WGS sequence"/>
</dbReference>
<dbReference type="SMART" id="SM00216">
    <property type="entry name" value="VWD"/>
    <property type="match status" value="2"/>
</dbReference>
<evidence type="ECO:0000259" key="4">
    <source>
        <dbReference type="PROSITE" id="PS51233"/>
    </source>
</evidence>
<dbReference type="EMBL" id="JAAWVN010002245">
    <property type="protein sequence ID" value="MBN3289352.1"/>
    <property type="molecule type" value="Genomic_DNA"/>
</dbReference>
<feature type="domain" description="VWFD" evidence="4">
    <location>
        <begin position="500"/>
        <end position="681"/>
    </location>
</feature>
<dbReference type="InterPro" id="IPR002919">
    <property type="entry name" value="TIL_dom"/>
</dbReference>
<comment type="caution">
    <text evidence="5">The sequence shown here is derived from an EMBL/GenBank/DDBJ whole genome shotgun (WGS) entry which is preliminary data.</text>
</comment>
<evidence type="ECO:0000256" key="2">
    <source>
        <dbReference type="ARBA" id="ARBA00023157"/>
    </source>
</evidence>
<evidence type="ECO:0000313" key="5">
    <source>
        <dbReference type="EMBL" id="MBN3289352.1"/>
    </source>
</evidence>
<accession>A0ABS2YS38</accession>
<dbReference type="Pfam" id="PF00094">
    <property type="entry name" value="VWD"/>
    <property type="match status" value="2"/>
</dbReference>
<dbReference type="InterPro" id="IPR001846">
    <property type="entry name" value="VWF_type-D"/>
</dbReference>
<evidence type="ECO:0000256" key="3">
    <source>
        <dbReference type="ARBA" id="ARBA00023180"/>
    </source>
</evidence>
<evidence type="ECO:0000256" key="1">
    <source>
        <dbReference type="ARBA" id="ARBA00022737"/>
    </source>
</evidence>
<dbReference type="PANTHER" id="PTHR11339">
    <property type="entry name" value="EXTRACELLULAR MATRIX GLYCOPROTEIN RELATED"/>
    <property type="match status" value="1"/>
</dbReference>
<organism evidence="5 6">
    <name type="scientific">Polypterus senegalus</name>
    <name type="common">Senegal bichir</name>
    <dbReference type="NCBI Taxonomy" id="55291"/>
    <lineage>
        <taxon>Eukaryota</taxon>
        <taxon>Metazoa</taxon>
        <taxon>Chordata</taxon>
        <taxon>Craniata</taxon>
        <taxon>Vertebrata</taxon>
        <taxon>Euteleostomi</taxon>
        <taxon>Actinopterygii</taxon>
        <taxon>Polypteriformes</taxon>
        <taxon>Polypteridae</taxon>
        <taxon>Polypterus</taxon>
    </lineage>
</organism>
<dbReference type="CDD" id="cd19941">
    <property type="entry name" value="TIL"/>
    <property type="match status" value="2"/>
</dbReference>
<sequence length="816" mass="91039">GTILNDLEEQAQCVPIEQCPCEYHDVVYQSGESRESLCESCLCKSGKWECVRENCTSRCKIESGSFFTTFDGRSYTVNGICTYVIATMWTLTGTLDQCGQSICLTGVQLLFKSITYSFSSEKVGVGSKIITSNYKSDAVAISWQCSQYIYVQTSFAMKLQIQIAPVMQLYVMLPVEAKGLIKGLCGNYNDIVTDEFMASSGILEPTADSFAMSWATQSEQCENIYPECTRSDYAKYAEEHCAVLKDPLGLFAQCHSFVEYNNYYKQCITSTCLCDKPQECMCAALENYVKACSANGQNVTNWRGEECVPQCPSNQVFIYNMVSCNHTCQSLSEYDISCDVKSHPVDGCGCLNGQYMNDEGTCVSNIECPCYYKGKRLIPGKTQINGYECDCQYGALSCPEPVVVCEKNQVYVDCINPPSSQFYRTCSSVSISSVSFKCVSGCYCQDGFYMDNAGNCVPLDQCPCMFGGKVYNSGDSVQVDCNTCICMNASWSCTHNDCPGKCQVYGDGHYQTFDMKWYSFDGNCEYTFVEDYCGNLNGTFRITVESVPCCEEALTCSRAVKVTFKNTELVLRDLNLTEKTAGQNTISEGIINYSVETVGLYLIVTISNGITLIWDKHTRITVILKSQWRNKVCGLCGNFDGNSKNELQTRSNSVVANILEFGNSWKVESCSDVVNQTFPCEKHWYCSAWAQRRCSIIYQRTFQECHSKVDPQPYYDVCVQESCACEMEGRFLGFCTAVAAYAEACNEANVCVKWRTPDLCPVYCDYYNQPGGCSWHYEPCGTLPVKTCSGSSANMFYSSKLEGNVYFSVFNTVSEM</sequence>
<dbReference type="SMART" id="SM00832">
    <property type="entry name" value="C8"/>
    <property type="match status" value="2"/>
</dbReference>
<dbReference type="SUPFAM" id="SSF57567">
    <property type="entry name" value="Serine protease inhibitors"/>
    <property type="match status" value="2"/>
</dbReference>
<dbReference type="PANTHER" id="PTHR11339:SF408">
    <property type="entry name" value="MUCIN-5B"/>
    <property type="match status" value="1"/>
</dbReference>
<keyword evidence="3" id="KW-0325">Glycoprotein</keyword>
<dbReference type="PROSITE" id="PS51233">
    <property type="entry name" value="VWFD"/>
    <property type="match status" value="2"/>
</dbReference>
<gene>
    <name evidence="5" type="primary">Muc19_0</name>
    <name evidence="5" type="ORF">GTO92_0008876</name>
</gene>
<dbReference type="Pfam" id="PF01826">
    <property type="entry name" value="TIL"/>
    <property type="match status" value="1"/>
</dbReference>
<reference evidence="5" key="1">
    <citation type="journal article" date="2021" name="Cell">
        <title>Tracing the genetic footprints of vertebrate landing in non-teleost ray-finned fishes.</title>
        <authorList>
            <person name="Bi X."/>
            <person name="Wang K."/>
            <person name="Yang L."/>
            <person name="Pan H."/>
            <person name="Jiang H."/>
            <person name="Wei Q."/>
            <person name="Fang M."/>
            <person name="Yu H."/>
            <person name="Zhu C."/>
            <person name="Cai Y."/>
            <person name="He Y."/>
            <person name="Gan X."/>
            <person name="Zeng H."/>
            <person name="Yu D."/>
            <person name="Zhu Y."/>
            <person name="Jiang H."/>
            <person name="Qiu Q."/>
            <person name="Yang H."/>
            <person name="Zhang Y.E."/>
            <person name="Wang W."/>
            <person name="Zhu M."/>
            <person name="He S."/>
            <person name="Zhang G."/>
        </authorList>
    </citation>
    <scope>NUCLEOTIDE SEQUENCE</scope>
    <source>
        <tissue evidence="5">Muscle</tissue>
    </source>
</reference>
<name>A0ABS2YS38_POLSE</name>
<dbReference type="InterPro" id="IPR001007">
    <property type="entry name" value="VWF_dom"/>
</dbReference>
<dbReference type="InterPro" id="IPR050780">
    <property type="entry name" value="Mucin_vWF_Thrombospondin_sf"/>
</dbReference>
<proteinExistence type="predicted"/>
<keyword evidence="1" id="KW-0677">Repeat</keyword>
<dbReference type="SMART" id="SM00215">
    <property type="entry name" value="VWC_out"/>
    <property type="match status" value="2"/>
</dbReference>
<dbReference type="InterPro" id="IPR014853">
    <property type="entry name" value="VWF/SSPO/ZAN-like_Cys-rich_dom"/>
</dbReference>
<keyword evidence="2" id="KW-1015">Disulfide bond</keyword>
<dbReference type="InterPro" id="IPR036084">
    <property type="entry name" value="Ser_inhib-like_sf"/>
</dbReference>
<feature type="domain" description="VWFD" evidence="4">
    <location>
        <begin position="57"/>
        <end position="222"/>
    </location>
</feature>